<proteinExistence type="predicted"/>
<sequence>MNCPLPDSGAFSRSPLLESRIQPTSVMSNTTHSASPLVPPKPNVSLRYAHVTRYDPSLPMTPEAAVLLRILCPRMLSPPAPAMAQSWGAIPNTNLAWFFYDDEEETEALLRSACQPTPETAFDPVIVEDADEEETMDAAGSNRFGVFPIVEDDDDDEANRVSVPSAIMQPPSFVSCPVTEELKPRDASQRSKSVASPAPMLDAFCFNPFADEDDQVNGQGVPARFTNPASRASSELSSHSHGTSLTSESAESPQTSLTSISASDFPTFFSPLCEAPLDPFEDGYLIWAQRIQNTPNILSLVPRMIAMGISSPSNAYIMARIAARLALDDYYSFAVQIGWETVRRFMAYWQPDGKWLLECVPCLQSSSSSSPGAALATFLAYLLQFNIITPMDAHNCLSHILSLPHHSHSPCASVILTTVHALVKHSAQALVDWLDGEELTLLLFSKVGEWASETFDAHLWAADERCAGLIKDIQINLYDKLLILWNDQPGNG</sequence>
<organism evidence="2 3">
    <name type="scientific">Favolaschia claudopus</name>
    <dbReference type="NCBI Taxonomy" id="2862362"/>
    <lineage>
        <taxon>Eukaryota</taxon>
        <taxon>Fungi</taxon>
        <taxon>Dikarya</taxon>
        <taxon>Basidiomycota</taxon>
        <taxon>Agaricomycotina</taxon>
        <taxon>Agaricomycetes</taxon>
        <taxon>Agaricomycetidae</taxon>
        <taxon>Agaricales</taxon>
        <taxon>Marasmiineae</taxon>
        <taxon>Mycenaceae</taxon>
        <taxon>Favolaschia</taxon>
    </lineage>
</organism>
<reference evidence="2 3" key="1">
    <citation type="journal article" date="2024" name="J Genomics">
        <title>Draft genome sequencing and assembly of Favolaschia claudopus CIRM-BRFM 2984 isolated from oak limbs.</title>
        <authorList>
            <person name="Navarro D."/>
            <person name="Drula E."/>
            <person name="Chaduli D."/>
            <person name="Cazenave R."/>
            <person name="Ahrendt S."/>
            <person name="Wang J."/>
            <person name="Lipzen A."/>
            <person name="Daum C."/>
            <person name="Barry K."/>
            <person name="Grigoriev I.V."/>
            <person name="Favel A."/>
            <person name="Rosso M.N."/>
            <person name="Martin F."/>
        </authorList>
    </citation>
    <scope>NUCLEOTIDE SEQUENCE [LARGE SCALE GENOMIC DNA]</scope>
    <source>
        <strain evidence="2 3">CIRM-BRFM 2984</strain>
    </source>
</reference>
<name>A0AAV9Z5F9_9AGAR</name>
<feature type="compositionally biased region" description="Low complexity" evidence="1">
    <location>
        <begin position="229"/>
        <end position="249"/>
    </location>
</feature>
<dbReference type="Proteomes" id="UP001362999">
    <property type="component" value="Unassembled WGS sequence"/>
</dbReference>
<accession>A0AAV9Z5F9</accession>
<evidence type="ECO:0000313" key="3">
    <source>
        <dbReference type="Proteomes" id="UP001362999"/>
    </source>
</evidence>
<keyword evidence="3" id="KW-1185">Reference proteome</keyword>
<feature type="non-terminal residue" evidence="2">
    <location>
        <position position="492"/>
    </location>
</feature>
<feature type="region of interest" description="Disordered" evidence="1">
    <location>
        <begin position="216"/>
        <end position="256"/>
    </location>
</feature>
<protein>
    <submittedName>
        <fullName evidence="2">Uncharacterized protein</fullName>
    </submittedName>
</protein>
<evidence type="ECO:0000256" key="1">
    <source>
        <dbReference type="SAM" id="MobiDB-lite"/>
    </source>
</evidence>
<gene>
    <name evidence="2" type="ORF">R3P38DRAFT_3141463</name>
</gene>
<dbReference type="AlphaFoldDB" id="A0AAV9Z5F9"/>
<evidence type="ECO:0000313" key="2">
    <source>
        <dbReference type="EMBL" id="KAK6971678.1"/>
    </source>
</evidence>
<comment type="caution">
    <text evidence="2">The sequence shown here is derived from an EMBL/GenBank/DDBJ whole genome shotgun (WGS) entry which is preliminary data.</text>
</comment>
<dbReference type="EMBL" id="JAWWNJ010000206">
    <property type="protein sequence ID" value="KAK6971678.1"/>
    <property type="molecule type" value="Genomic_DNA"/>
</dbReference>